<dbReference type="Proteomes" id="UP000004995">
    <property type="component" value="Unassembled WGS sequence"/>
</dbReference>
<keyword evidence="2" id="KW-1185">Reference proteome</keyword>
<reference evidence="1" key="2">
    <citation type="submission" date="2018-08" db="UniProtKB">
        <authorList>
            <consortium name="EnsemblPlants"/>
        </authorList>
    </citation>
    <scope>IDENTIFICATION</scope>
    <source>
        <strain evidence="1">Yugu1</strain>
    </source>
</reference>
<sequence>MQINRPSVTVAGTSLTGEAATRTLHLLQATLNISHKIHGVPTPPRQSTTVNFLPLLVC</sequence>
<dbReference type="HOGENOM" id="CLU_2982706_0_0_1"/>
<organism evidence="1 2">
    <name type="scientific">Setaria italica</name>
    <name type="common">Foxtail millet</name>
    <name type="synonym">Panicum italicum</name>
    <dbReference type="NCBI Taxonomy" id="4555"/>
    <lineage>
        <taxon>Eukaryota</taxon>
        <taxon>Viridiplantae</taxon>
        <taxon>Streptophyta</taxon>
        <taxon>Embryophyta</taxon>
        <taxon>Tracheophyta</taxon>
        <taxon>Spermatophyta</taxon>
        <taxon>Magnoliopsida</taxon>
        <taxon>Liliopsida</taxon>
        <taxon>Poales</taxon>
        <taxon>Poaceae</taxon>
        <taxon>PACMAD clade</taxon>
        <taxon>Panicoideae</taxon>
        <taxon>Panicodae</taxon>
        <taxon>Paniceae</taxon>
        <taxon>Cenchrinae</taxon>
        <taxon>Setaria</taxon>
    </lineage>
</organism>
<dbReference type="Gramene" id="KQL02739">
    <property type="protein sequence ID" value="KQL02739"/>
    <property type="gene ID" value="SETIT_015841mg"/>
</dbReference>
<protein>
    <submittedName>
        <fullName evidence="1">Uncharacterized protein</fullName>
    </submittedName>
</protein>
<dbReference type="EMBL" id="AGNK02004001">
    <property type="status" value="NOT_ANNOTATED_CDS"/>
    <property type="molecule type" value="Genomic_DNA"/>
</dbReference>
<evidence type="ECO:0000313" key="2">
    <source>
        <dbReference type="Proteomes" id="UP000004995"/>
    </source>
</evidence>
<dbReference type="EnsemblPlants" id="KQL02739">
    <property type="protein sequence ID" value="KQL02739"/>
    <property type="gene ID" value="SETIT_015841mg"/>
</dbReference>
<dbReference type="AlphaFoldDB" id="K3YNJ9"/>
<evidence type="ECO:0000313" key="1">
    <source>
        <dbReference type="EnsemblPlants" id="KQL02739"/>
    </source>
</evidence>
<dbReference type="InParanoid" id="K3YNJ9"/>
<reference evidence="2" key="1">
    <citation type="journal article" date="2012" name="Nat. Biotechnol.">
        <title>Reference genome sequence of the model plant Setaria.</title>
        <authorList>
            <person name="Bennetzen J.L."/>
            <person name="Schmutz J."/>
            <person name="Wang H."/>
            <person name="Percifield R."/>
            <person name="Hawkins J."/>
            <person name="Pontaroli A.C."/>
            <person name="Estep M."/>
            <person name="Feng L."/>
            <person name="Vaughn J.N."/>
            <person name="Grimwood J."/>
            <person name="Jenkins J."/>
            <person name="Barry K."/>
            <person name="Lindquist E."/>
            <person name="Hellsten U."/>
            <person name="Deshpande S."/>
            <person name="Wang X."/>
            <person name="Wu X."/>
            <person name="Mitros T."/>
            <person name="Triplett J."/>
            <person name="Yang X."/>
            <person name="Ye C.Y."/>
            <person name="Mauro-Herrera M."/>
            <person name="Wang L."/>
            <person name="Li P."/>
            <person name="Sharma M."/>
            <person name="Sharma R."/>
            <person name="Ronald P.C."/>
            <person name="Panaud O."/>
            <person name="Kellogg E.A."/>
            <person name="Brutnell T.P."/>
            <person name="Doust A.N."/>
            <person name="Tuskan G.A."/>
            <person name="Rokhsar D."/>
            <person name="Devos K.M."/>
        </authorList>
    </citation>
    <scope>NUCLEOTIDE SEQUENCE [LARGE SCALE GENOMIC DNA]</scope>
    <source>
        <strain evidence="2">cv. Yugu1</strain>
    </source>
</reference>
<name>K3YNJ9_SETIT</name>
<accession>K3YNJ9</accession>
<proteinExistence type="predicted"/>